<keyword evidence="8 12" id="KW-0028">Amino-acid biosynthesis</keyword>
<evidence type="ECO:0000256" key="13">
    <source>
        <dbReference type="RuleBase" id="RU003657"/>
    </source>
</evidence>
<dbReference type="Gene3D" id="3.20.20.70">
    <property type="entry name" value="Aldolase class I"/>
    <property type="match status" value="1"/>
</dbReference>
<dbReference type="InterPro" id="IPR006063">
    <property type="entry name" value="HisA_bact_arch"/>
</dbReference>
<evidence type="ECO:0000256" key="14">
    <source>
        <dbReference type="RuleBase" id="RU003658"/>
    </source>
</evidence>
<evidence type="ECO:0000313" key="16">
    <source>
        <dbReference type="Proteomes" id="UP000067523"/>
    </source>
</evidence>
<feature type="active site" description="Proton acceptor" evidence="12">
    <location>
        <position position="8"/>
    </location>
</feature>
<dbReference type="UniPathway" id="UPA00031">
    <property type="reaction ID" value="UER00009"/>
</dbReference>
<dbReference type="SUPFAM" id="SSF51366">
    <property type="entry name" value="Ribulose-phoshate binding barrel"/>
    <property type="match status" value="1"/>
</dbReference>
<gene>
    <name evidence="12" type="primary">hisA</name>
    <name evidence="15" type="ORF">ATZ35_09120</name>
</gene>
<evidence type="ECO:0000256" key="11">
    <source>
        <dbReference type="ARBA" id="ARBA00030547"/>
    </source>
</evidence>
<evidence type="ECO:0000256" key="1">
    <source>
        <dbReference type="ARBA" id="ARBA00000901"/>
    </source>
</evidence>
<comment type="pathway">
    <text evidence="3 12 14">Amino-acid biosynthesis; L-histidine biosynthesis; L-histidine from 5-phospho-alpha-D-ribose 1-diphosphate: step 4/9.</text>
</comment>
<dbReference type="AlphaFoldDB" id="A0A0U2XEL0"/>
<evidence type="ECO:0000313" key="15">
    <source>
        <dbReference type="EMBL" id="ALS37313.1"/>
    </source>
</evidence>
<dbReference type="FunFam" id="3.20.20.70:FF:000009">
    <property type="entry name" value="1-(5-phosphoribosyl)-5-[(5-phosphoribosylamino)methylideneamino] imidazole-4-carboxamide isomerase"/>
    <property type="match status" value="1"/>
</dbReference>
<dbReference type="InterPro" id="IPR011060">
    <property type="entry name" value="RibuloseP-bd_barrel"/>
</dbReference>
<evidence type="ECO:0000256" key="4">
    <source>
        <dbReference type="ARBA" id="ARBA00009667"/>
    </source>
</evidence>
<dbReference type="GO" id="GO:0000162">
    <property type="term" value="P:L-tryptophan biosynthetic process"/>
    <property type="evidence" value="ECO:0007669"/>
    <property type="project" value="TreeGrafter"/>
</dbReference>
<evidence type="ECO:0000256" key="2">
    <source>
        <dbReference type="ARBA" id="ARBA00004496"/>
    </source>
</evidence>
<dbReference type="RefSeq" id="WP_208926986.1">
    <property type="nucleotide sequence ID" value="NZ_CP013655.1"/>
</dbReference>
<dbReference type="GO" id="GO:0005737">
    <property type="term" value="C:cytoplasm"/>
    <property type="evidence" value="ECO:0007669"/>
    <property type="project" value="UniProtKB-SubCell"/>
</dbReference>
<dbReference type="PANTHER" id="PTHR43090">
    <property type="entry name" value="1-(5-PHOSPHORIBOSYL)-5-[(5-PHOSPHORIBOSYLAMINO)METHYLIDENEAMINO] IMIDAZOLE-4-CARBOXAMIDE ISOMERASE"/>
    <property type="match status" value="1"/>
</dbReference>
<dbReference type="InterPro" id="IPR006062">
    <property type="entry name" value="His_biosynth"/>
</dbReference>
<sequence>MYVLPAIDIREGKAVRLVQGDFLQKTIVNHDPVAQAQEFKDAGIQMMHVVDLDGALMGKAANAPLIEAMKKATGLKIEVGGGIRTLKQVDDYVALGIDRIIIGSAALSDPELVKAAVKKHGDKIAVGIDAKNGKVAVSGWLDVSETDYLQMAKEMAAIGVKTIIYTDISKDGTLAGPTFDDYAQLAKIVPNVQIIASGGVSSKADLVKLAELGLYGAIVGKAFYNGTITLADMLEVEQIAD</sequence>
<dbReference type="Pfam" id="PF00977">
    <property type="entry name" value="His_biosynth"/>
    <property type="match status" value="1"/>
</dbReference>
<dbReference type="EMBL" id="CP013655">
    <property type="protein sequence ID" value="ALS37313.1"/>
    <property type="molecule type" value="Genomic_DNA"/>
</dbReference>
<evidence type="ECO:0000256" key="6">
    <source>
        <dbReference type="ARBA" id="ARBA00018464"/>
    </source>
</evidence>
<comment type="subcellular location">
    <subcellularLocation>
        <location evidence="2 12 14">Cytoplasm</location>
    </subcellularLocation>
</comment>
<evidence type="ECO:0000256" key="5">
    <source>
        <dbReference type="ARBA" id="ARBA00012550"/>
    </source>
</evidence>
<accession>A0A0U2XEL0</accession>
<dbReference type="STRING" id="118060.ATZ35_09120"/>
<proteinExistence type="inferred from homology"/>
<reference evidence="16" key="1">
    <citation type="submission" date="2015-12" db="EMBL/GenBank/DDBJ databases">
        <authorList>
            <person name="Lauer A."/>
            <person name="Humrighouse B."/>
            <person name="Loparev V."/>
            <person name="Shewmaker P.L."/>
            <person name="Whitney A.M."/>
            <person name="McLaughlin R.W."/>
        </authorList>
    </citation>
    <scope>NUCLEOTIDE SEQUENCE [LARGE SCALE GENOMIC DNA]</scope>
    <source>
        <strain evidence="16">LMG 26678</strain>
    </source>
</reference>
<evidence type="ECO:0000256" key="10">
    <source>
        <dbReference type="ARBA" id="ARBA00023235"/>
    </source>
</evidence>
<dbReference type="EC" id="5.3.1.16" evidence="5 12"/>
<evidence type="ECO:0000256" key="3">
    <source>
        <dbReference type="ARBA" id="ARBA00005133"/>
    </source>
</evidence>
<keyword evidence="16" id="KW-1185">Reference proteome</keyword>
<name>A0A0U2XEL0_9ENTE</name>
<dbReference type="HAMAP" id="MF_01014">
    <property type="entry name" value="HisA"/>
    <property type="match status" value="1"/>
</dbReference>
<keyword evidence="10 12" id="KW-0413">Isomerase</keyword>
<dbReference type="PANTHER" id="PTHR43090:SF2">
    <property type="entry name" value="1-(5-PHOSPHORIBOSYL)-5-[(5-PHOSPHORIBOSYLAMINO)METHYLIDENEAMINO] IMIDAZOLE-4-CARBOXAMIDE ISOMERASE"/>
    <property type="match status" value="1"/>
</dbReference>
<keyword evidence="7 12" id="KW-0963">Cytoplasm</keyword>
<dbReference type="GO" id="GO:0000105">
    <property type="term" value="P:L-histidine biosynthetic process"/>
    <property type="evidence" value="ECO:0007669"/>
    <property type="project" value="UniProtKB-UniRule"/>
</dbReference>
<organism evidence="15 16">
    <name type="scientific">Enterococcus rotai</name>
    <dbReference type="NCBI Taxonomy" id="118060"/>
    <lineage>
        <taxon>Bacteria</taxon>
        <taxon>Bacillati</taxon>
        <taxon>Bacillota</taxon>
        <taxon>Bacilli</taxon>
        <taxon>Lactobacillales</taxon>
        <taxon>Enterococcaceae</taxon>
        <taxon>Enterococcus</taxon>
    </lineage>
</organism>
<dbReference type="Proteomes" id="UP000067523">
    <property type="component" value="Chromosome"/>
</dbReference>
<evidence type="ECO:0000256" key="8">
    <source>
        <dbReference type="ARBA" id="ARBA00022605"/>
    </source>
</evidence>
<dbReference type="InterPro" id="IPR013785">
    <property type="entry name" value="Aldolase_TIM"/>
</dbReference>
<feature type="active site" description="Proton donor" evidence="12">
    <location>
        <position position="129"/>
    </location>
</feature>
<dbReference type="InterPro" id="IPR023016">
    <property type="entry name" value="HisA/PriA"/>
</dbReference>
<keyword evidence="9 12" id="KW-0368">Histidine biosynthesis</keyword>
<comment type="catalytic activity">
    <reaction evidence="1 12 14">
        <text>1-(5-phospho-beta-D-ribosyl)-5-[(5-phospho-beta-D-ribosylamino)methylideneamino]imidazole-4-carboxamide = 5-[(5-phospho-1-deoxy-D-ribulos-1-ylimino)methylamino]-1-(5-phospho-beta-D-ribosyl)imidazole-4-carboxamide</text>
        <dbReference type="Rhea" id="RHEA:15469"/>
        <dbReference type="ChEBI" id="CHEBI:58435"/>
        <dbReference type="ChEBI" id="CHEBI:58525"/>
        <dbReference type="EC" id="5.3.1.16"/>
    </reaction>
</comment>
<dbReference type="KEGG" id="erx:ATZ35_09120"/>
<dbReference type="CDD" id="cd04732">
    <property type="entry name" value="HisA"/>
    <property type="match status" value="1"/>
</dbReference>
<evidence type="ECO:0000256" key="9">
    <source>
        <dbReference type="ARBA" id="ARBA00023102"/>
    </source>
</evidence>
<dbReference type="NCBIfam" id="TIGR00007">
    <property type="entry name" value="1-(5-phosphoribosyl)-5-[(5-phosphoribosylamino)methylideneamino]imidazole-4-carboxamide isomerase"/>
    <property type="match status" value="1"/>
</dbReference>
<protein>
    <recommendedName>
        <fullName evidence="6 12">1-(5-phosphoribosyl)-5-[(5-phosphoribosylamino)methylideneamino] imidazole-4-carboxamide isomerase</fullName>
        <ecNumber evidence="5 12">5.3.1.16</ecNumber>
    </recommendedName>
    <alternativeName>
        <fullName evidence="11 12">Phosphoribosylformimino-5-aminoimidazole carboxamide ribotide isomerase</fullName>
    </alternativeName>
</protein>
<comment type="similarity">
    <text evidence="4 12 13">Belongs to the HisA/HisF family.</text>
</comment>
<evidence type="ECO:0000256" key="7">
    <source>
        <dbReference type="ARBA" id="ARBA00022490"/>
    </source>
</evidence>
<evidence type="ECO:0000256" key="12">
    <source>
        <dbReference type="HAMAP-Rule" id="MF_01014"/>
    </source>
</evidence>
<dbReference type="GO" id="GO:0003949">
    <property type="term" value="F:1-(5-phosphoribosyl)-5-[(5-phosphoribosylamino)methylideneamino]imidazole-4-carboxamide isomerase activity"/>
    <property type="evidence" value="ECO:0007669"/>
    <property type="project" value="UniProtKB-UniRule"/>
</dbReference>
<dbReference type="InterPro" id="IPR044524">
    <property type="entry name" value="Isoase_HisA-like"/>
</dbReference>